<evidence type="ECO:0000313" key="1">
    <source>
        <dbReference type="EMBL" id="CAH2243571.1"/>
    </source>
</evidence>
<dbReference type="EMBL" id="CAKXAJ010025751">
    <property type="protein sequence ID" value="CAH2243571.1"/>
    <property type="molecule type" value="Genomic_DNA"/>
</dbReference>
<protein>
    <submittedName>
        <fullName evidence="1">Jg12882 protein</fullName>
    </submittedName>
</protein>
<gene>
    <name evidence="1" type="primary">jg12882</name>
    <name evidence="1" type="ORF">PAEG_LOCUS19683</name>
</gene>
<name>A0A8S4RXE5_9NEOP</name>
<organism evidence="1 2">
    <name type="scientific">Pararge aegeria aegeria</name>
    <dbReference type="NCBI Taxonomy" id="348720"/>
    <lineage>
        <taxon>Eukaryota</taxon>
        <taxon>Metazoa</taxon>
        <taxon>Ecdysozoa</taxon>
        <taxon>Arthropoda</taxon>
        <taxon>Hexapoda</taxon>
        <taxon>Insecta</taxon>
        <taxon>Pterygota</taxon>
        <taxon>Neoptera</taxon>
        <taxon>Endopterygota</taxon>
        <taxon>Lepidoptera</taxon>
        <taxon>Glossata</taxon>
        <taxon>Ditrysia</taxon>
        <taxon>Papilionoidea</taxon>
        <taxon>Nymphalidae</taxon>
        <taxon>Satyrinae</taxon>
        <taxon>Satyrini</taxon>
        <taxon>Parargina</taxon>
        <taxon>Pararge</taxon>
    </lineage>
</organism>
<dbReference type="Proteomes" id="UP000838756">
    <property type="component" value="Unassembled WGS sequence"/>
</dbReference>
<sequence>MFSKECGVHQSALGQATWFNLFSLLEKRIIISTQHQWVDLMMMMKKENIELILYESTGDPRAGSYFGQRISLAI</sequence>
<accession>A0A8S4RXE5</accession>
<evidence type="ECO:0000313" key="2">
    <source>
        <dbReference type="Proteomes" id="UP000838756"/>
    </source>
</evidence>
<dbReference type="AlphaFoldDB" id="A0A8S4RXE5"/>
<reference evidence="1" key="1">
    <citation type="submission" date="2022-03" db="EMBL/GenBank/DDBJ databases">
        <authorList>
            <person name="Lindestad O."/>
        </authorList>
    </citation>
    <scope>NUCLEOTIDE SEQUENCE</scope>
</reference>
<comment type="caution">
    <text evidence="1">The sequence shown here is derived from an EMBL/GenBank/DDBJ whole genome shotgun (WGS) entry which is preliminary data.</text>
</comment>
<keyword evidence="2" id="KW-1185">Reference proteome</keyword>
<proteinExistence type="predicted"/>